<keyword evidence="3" id="KW-1185">Reference proteome</keyword>
<reference evidence="3" key="1">
    <citation type="journal article" date="2015" name="Chem. Biol.">
        <title>Structure, bioactivity, and resistance mechanism of streptomonomicin, an unusual lasso Peptide from an understudied halophilic actinomycete.</title>
        <authorList>
            <person name="Metelev M."/>
            <person name="Tietz J.I."/>
            <person name="Melby J.O."/>
            <person name="Blair P.M."/>
            <person name="Zhu L."/>
            <person name="Livnat I."/>
            <person name="Severinov K."/>
            <person name="Mitchell D.A."/>
        </authorList>
    </citation>
    <scope>NUCLEOTIDE SEQUENCE [LARGE SCALE GENOMIC DNA]</scope>
    <source>
        <strain evidence="3">YIM 90003</strain>
    </source>
</reference>
<dbReference type="InterPro" id="IPR006311">
    <property type="entry name" value="TAT_signal"/>
</dbReference>
<sequence>MPTRILALAGAALAAAALASPAPAAAQPTATAPGADAGRLEVYAAPGVGYHEMRVADGCHTYERSRSITFADAEPIATYHFYSGPDCTGHVVGAGRDDSQWMPALDGVESVRIDFD</sequence>
<comment type="caution">
    <text evidence="2">The sequence shown here is derived from an EMBL/GenBank/DDBJ whole genome shotgun (WGS) entry which is preliminary data.</text>
</comment>
<keyword evidence="1" id="KW-0732">Signal</keyword>
<evidence type="ECO:0000313" key="2">
    <source>
        <dbReference type="EMBL" id="KII00483.1"/>
    </source>
</evidence>
<evidence type="ECO:0008006" key="4">
    <source>
        <dbReference type="Google" id="ProtNLM"/>
    </source>
</evidence>
<feature type="chain" id="PRO_5002167925" description="Beta/gamma crystallin 'Greek key' domain-containing protein" evidence="1">
    <location>
        <begin position="27"/>
        <end position="116"/>
    </location>
</feature>
<name>A0A0C2JU67_9ACTN</name>
<gene>
    <name evidence="2" type="ORF">LP52_01280</name>
</gene>
<dbReference type="AlphaFoldDB" id="A0A0C2JU67"/>
<dbReference type="STRING" id="183763.LP52_01280"/>
<dbReference type="PROSITE" id="PS51318">
    <property type="entry name" value="TAT"/>
    <property type="match status" value="1"/>
</dbReference>
<feature type="signal peptide" evidence="1">
    <location>
        <begin position="1"/>
        <end position="26"/>
    </location>
</feature>
<dbReference type="Proteomes" id="UP000031675">
    <property type="component" value="Unassembled WGS sequence"/>
</dbReference>
<evidence type="ECO:0000256" key="1">
    <source>
        <dbReference type="SAM" id="SignalP"/>
    </source>
</evidence>
<organism evidence="2 3">
    <name type="scientific">Streptomonospora alba</name>
    <dbReference type="NCBI Taxonomy" id="183763"/>
    <lineage>
        <taxon>Bacteria</taxon>
        <taxon>Bacillati</taxon>
        <taxon>Actinomycetota</taxon>
        <taxon>Actinomycetes</taxon>
        <taxon>Streptosporangiales</taxon>
        <taxon>Nocardiopsidaceae</taxon>
        <taxon>Streptomonospora</taxon>
    </lineage>
</organism>
<proteinExistence type="predicted"/>
<dbReference type="OrthoDB" id="3432051at2"/>
<protein>
    <recommendedName>
        <fullName evidence="4">Beta/gamma crystallin 'Greek key' domain-containing protein</fullName>
    </recommendedName>
</protein>
<dbReference type="RefSeq" id="WP_040269962.1">
    <property type="nucleotide sequence ID" value="NZ_JROO01000003.1"/>
</dbReference>
<accession>A0A0C2JU67</accession>
<dbReference type="EMBL" id="JROO01000003">
    <property type="protein sequence ID" value="KII00483.1"/>
    <property type="molecule type" value="Genomic_DNA"/>
</dbReference>
<evidence type="ECO:0000313" key="3">
    <source>
        <dbReference type="Proteomes" id="UP000031675"/>
    </source>
</evidence>